<organism evidence="1">
    <name type="scientific">marine metagenome</name>
    <dbReference type="NCBI Taxonomy" id="408172"/>
    <lineage>
        <taxon>unclassified sequences</taxon>
        <taxon>metagenomes</taxon>
        <taxon>ecological metagenomes</taxon>
    </lineage>
</organism>
<dbReference type="AlphaFoldDB" id="A0A382ZXB3"/>
<reference evidence="1" key="1">
    <citation type="submission" date="2018-05" db="EMBL/GenBank/DDBJ databases">
        <authorList>
            <person name="Lanie J.A."/>
            <person name="Ng W.-L."/>
            <person name="Kazmierczak K.M."/>
            <person name="Andrzejewski T.M."/>
            <person name="Davidsen T.M."/>
            <person name="Wayne K.J."/>
            <person name="Tettelin H."/>
            <person name="Glass J.I."/>
            <person name="Rusch D."/>
            <person name="Podicherti R."/>
            <person name="Tsui H.-C.T."/>
            <person name="Winkler M.E."/>
        </authorList>
    </citation>
    <scope>NUCLEOTIDE SEQUENCE</scope>
</reference>
<name>A0A382ZXB3_9ZZZZ</name>
<evidence type="ECO:0000313" key="1">
    <source>
        <dbReference type="EMBL" id="SVE00112.1"/>
    </source>
</evidence>
<proteinExistence type="predicted"/>
<gene>
    <name evidence="1" type="ORF">METZ01_LOCUS452966</name>
</gene>
<protein>
    <submittedName>
        <fullName evidence="1">Uncharacterized protein</fullName>
    </submittedName>
</protein>
<accession>A0A382ZXB3</accession>
<sequence>MNTRKKLKVKGVCHVRPNQRVRLKT</sequence>
<dbReference type="EMBL" id="UINC01187406">
    <property type="protein sequence ID" value="SVE00112.1"/>
    <property type="molecule type" value="Genomic_DNA"/>
</dbReference>